<protein>
    <submittedName>
        <fullName evidence="2">Gfo/Idh/MocA family oxidoreductase</fullName>
    </submittedName>
</protein>
<feature type="domain" description="Gfo/Idh/MocA-like oxidoreductase N-terminal" evidence="1">
    <location>
        <begin position="4"/>
        <end position="113"/>
    </location>
</feature>
<proteinExistence type="predicted"/>
<dbReference type="PANTHER" id="PTHR43708:SF4">
    <property type="entry name" value="OXIDOREDUCTASE YCEM-RELATED"/>
    <property type="match status" value="1"/>
</dbReference>
<dbReference type="OrthoDB" id="9813657at2"/>
<gene>
    <name evidence="2" type="ORF">FF124_06465</name>
</gene>
<reference evidence="2 3" key="2">
    <citation type="submission" date="2019-06" db="EMBL/GenBank/DDBJ databases">
        <title>Martelella lutilitoris sp. nov., isolated from a tidal mudflat.</title>
        <authorList>
            <person name="Kim Y.-J."/>
        </authorList>
    </citation>
    <scope>NUCLEOTIDE SEQUENCE [LARGE SCALE GENOMIC DNA]</scope>
    <source>
        <strain evidence="2 3">GH2-6</strain>
    </source>
</reference>
<keyword evidence="3" id="KW-1185">Reference proteome</keyword>
<dbReference type="InterPro" id="IPR036291">
    <property type="entry name" value="NAD(P)-bd_dom_sf"/>
</dbReference>
<name>A0A5C4JTJ6_9HYPH</name>
<evidence type="ECO:0000259" key="1">
    <source>
        <dbReference type="Pfam" id="PF01408"/>
    </source>
</evidence>
<organism evidence="2 3">
    <name type="scientific">Martelella lutilitoris</name>
    <dbReference type="NCBI Taxonomy" id="2583532"/>
    <lineage>
        <taxon>Bacteria</taxon>
        <taxon>Pseudomonadati</taxon>
        <taxon>Pseudomonadota</taxon>
        <taxon>Alphaproteobacteria</taxon>
        <taxon>Hyphomicrobiales</taxon>
        <taxon>Aurantimonadaceae</taxon>
        <taxon>Martelella</taxon>
    </lineage>
</organism>
<dbReference type="Pfam" id="PF01408">
    <property type="entry name" value="GFO_IDH_MocA"/>
    <property type="match status" value="1"/>
</dbReference>
<evidence type="ECO:0000313" key="3">
    <source>
        <dbReference type="Proteomes" id="UP000307874"/>
    </source>
</evidence>
<accession>A0A5C4JTJ6</accession>
<dbReference type="Proteomes" id="UP000307874">
    <property type="component" value="Unassembled WGS sequence"/>
</dbReference>
<dbReference type="Gene3D" id="3.30.360.10">
    <property type="entry name" value="Dihydrodipicolinate Reductase, domain 2"/>
    <property type="match status" value="1"/>
</dbReference>
<dbReference type="AlphaFoldDB" id="A0A5C4JTJ6"/>
<evidence type="ECO:0000313" key="2">
    <source>
        <dbReference type="EMBL" id="TNB48765.1"/>
    </source>
</evidence>
<dbReference type="InterPro" id="IPR051317">
    <property type="entry name" value="Gfo/Idh/MocA_oxidoreduct"/>
</dbReference>
<dbReference type="GO" id="GO:0000166">
    <property type="term" value="F:nucleotide binding"/>
    <property type="evidence" value="ECO:0007669"/>
    <property type="project" value="InterPro"/>
</dbReference>
<dbReference type="Gene3D" id="3.40.50.720">
    <property type="entry name" value="NAD(P)-binding Rossmann-like Domain"/>
    <property type="match status" value="1"/>
</dbReference>
<dbReference type="SUPFAM" id="SSF51735">
    <property type="entry name" value="NAD(P)-binding Rossmann-fold domains"/>
    <property type="match status" value="1"/>
</dbReference>
<dbReference type="InterPro" id="IPR000683">
    <property type="entry name" value="Gfo/Idh/MocA-like_OxRdtase_N"/>
</dbReference>
<dbReference type="EMBL" id="VCLB01000003">
    <property type="protein sequence ID" value="TNB48765.1"/>
    <property type="molecule type" value="Genomic_DNA"/>
</dbReference>
<dbReference type="PANTHER" id="PTHR43708">
    <property type="entry name" value="CONSERVED EXPRESSED OXIDOREDUCTASE (EUROFUNG)"/>
    <property type="match status" value="1"/>
</dbReference>
<sequence length="308" mass="33383">MSALKIAIVGYGKIAVEEHRPAIDRARDFELAAIVTKGAAPADLPVFSDLAGLFDKGPAVDCVALCVPTAARYALAAEALEAGKHVLLEKPPAVTLEEIETLRQNAAAKGLSLFAAWHSRFAPGIATARDLLLDAHIRSVRLTWKEDVRRWHPDQSWIFEPESLGVFDMGINGLSLASAVLPAPFAVQGARLAYPENRRVPVAAELDIAMDGCDNFSAAFDWNHQGADDKALEVETDRGMLLLDRSGERLAFNGALLLDRRQQEYQAVYSRFAALVGSGESDVDATPLGQVEEAFARAEKKTTEPFFG</sequence>
<comment type="caution">
    <text evidence="2">The sequence shown here is derived from an EMBL/GenBank/DDBJ whole genome shotgun (WGS) entry which is preliminary data.</text>
</comment>
<dbReference type="RefSeq" id="WP_138747669.1">
    <property type="nucleotide sequence ID" value="NZ_VCLB01000003.1"/>
</dbReference>
<reference evidence="2 3" key="1">
    <citation type="submission" date="2019-05" db="EMBL/GenBank/DDBJ databases">
        <authorList>
            <person name="Lee S.D."/>
        </authorList>
    </citation>
    <scope>NUCLEOTIDE SEQUENCE [LARGE SCALE GENOMIC DNA]</scope>
    <source>
        <strain evidence="2 3">GH2-6</strain>
    </source>
</reference>